<evidence type="ECO:0000313" key="1">
    <source>
        <dbReference type="EMBL" id="KAF9649158.1"/>
    </source>
</evidence>
<gene>
    <name evidence="1" type="ORF">BDM02DRAFT_3114294</name>
</gene>
<accession>A0ACB6ZI70</accession>
<dbReference type="Proteomes" id="UP000886501">
    <property type="component" value="Unassembled WGS sequence"/>
</dbReference>
<comment type="caution">
    <text evidence="1">The sequence shown here is derived from an EMBL/GenBank/DDBJ whole genome shotgun (WGS) entry which is preliminary data.</text>
</comment>
<organism evidence="1 2">
    <name type="scientific">Thelephora ganbajun</name>
    <name type="common">Ganba fungus</name>
    <dbReference type="NCBI Taxonomy" id="370292"/>
    <lineage>
        <taxon>Eukaryota</taxon>
        <taxon>Fungi</taxon>
        <taxon>Dikarya</taxon>
        <taxon>Basidiomycota</taxon>
        <taxon>Agaricomycotina</taxon>
        <taxon>Agaricomycetes</taxon>
        <taxon>Thelephorales</taxon>
        <taxon>Thelephoraceae</taxon>
        <taxon>Thelephora</taxon>
    </lineage>
</organism>
<proteinExistence type="predicted"/>
<sequence>MVPQLRKPASGLVDNSANITVVVRRPVAIAASEPHLVVDAPLFSFSPDPASSPHATCSEHPPFCGNGLPATQSRFRFQPAEGHRKGSACDVARGRM</sequence>
<evidence type="ECO:0000313" key="2">
    <source>
        <dbReference type="Proteomes" id="UP000886501"/>
    </source>
</evidence>
<name>A0ACB6ZI70_THEGA</name>
<dbReference type="EMBL" id="MU118002">
    <property type="protein sequence ID" value="KAF9649158.1"/>
    <property type="molecule type" value="Genomic_DNA"/>
</dbReference>
<reference evidence="1" key="1">
    <citation type="submission" date="2019-10" db="EMBL/GenBank/DDBJ databases">
        <authorList>
            <consortium name="DOE Joint Genome Institute"/>
            <person name="Kuo A."/>
            <person name="Miyauchi S."/>
            <person name="Kiss E."/>
            <person name="Drula E."/>
            <person name="Kohler A."/>
            <person name="Sanchez-Garcia M."/>
            <person name="Andreopoulos B."/>
            <person name="Barry K.W."/>
            <person name="Bonito G."/>
            <person name="Buee M."/>
            <person name="Carver A."/>
            <person name="Chen C."/>
            <person name="Cichocki N."/>
            <person name="Clum A."/>
            <person name="Culley D."/>
            <person name="Crous P.W."/>
            <person name="Fauchery L."/>
            <person name="Girlanda M."/>
            <person name="Hayes R."/>
            <person name="Keri Z."/>
            <person name="Labutti K."/>
            <person name="Lipzen A."/>
            <person name="Lombard V."/>
            <person name="Magnuson J."/>
            <person name="Maillard F."/>
            <person name="Morin E."/>
            <person name="Murat C."/>
            <person name="Nolan M."/>
            <person name="Ohm R."/>
            <person name="Pangilinan J."/>
            <person name="Pereira M."/>
            <person name="Perotto S."/>
            <person name="Peter M."/>
            <person name="Riley R."/>
            <person name="Sitrit Y."/>
            <person name="Stielow B."/>
            <person name="Szollosi G."/>
            <person name="Zifcakova L."/>
            <person name="Stursova M."/>
            <person name="Spatafora J.W."/>
            <person name="Tedersoo L."/>
            <person name="Vaario L.-M."/>
            <person name="Yamada A."/>
            <person name="Yan M."/>
            <person name="Wang P."/>
            <person name="Xu J."/>
            <person name="Bruns T."/>
            <person name="Baldrian P."/>
            <person name="Vilgalys R."/>
            <person name="Henrissat B."/>
            <person name="Grigoriev I.V."/>
            <person name="Hibbett D."/>
            <person name="Nagy L.G."/>
            <person name="Martin F.M."/>
        </authorList>
    </citation>
    <scope>NUCLEOTIDE SEQUENCE</scope>
    <source>
        <strain evidence="1">P2</strain>
    </source>
</reference>
<keyword evidence="2" id="KW-1185">Reference proteome</keyword>
<protein>
    <submittedName>
        <fullName evidence="1">Uncharacterized protein</fullName>
    </submittedName>
</protein>
<reference evidence="1" key="2">
    <citation type="journal article" date="2020" name="Nat. Commun.">
        <title>Large-scale genome sequencing of mycorrhizal fungi provides insights into the early evolution of symbiotic traits.</title>
        <authorList>
            <person name="Miyauchi S."/>
            <person name="Kiss E."/>
            <person name="Kuo A."/>
            <person name="Drula E."/>
            <person name="Kohler A."/>
            <person name="Sanchez-Garcia M."/>
            <person name="Morin E."/>
            <person name="Andreopoulos B."/>
            <person name="Barry K.W."/>
            <person name="Bonito G."/>
            <person name="Buee M."/>
            <person name="Carver A."/>
            <person name="Chen C."/>
            <person name="Cichocki N."/>
            <person name="Clum A."/>
            <person name="Culley D."/>
            <person name="Crous P.W."/>
            <person name="Fauchery L."/>
            <person name="Girlanda M."/>
            <person name="Hayes R.D."/>
            <person name="Keri Z."/>
            <person name="LaButti K."/>
            <person name="Lipzen A."/>
            <person name="Lombard V."/>
            <person name="Magnuson J."/>
            <person name="Maillard F."/>
            <person name="Murat C."/>
            <person name="Nolan M."/>
            <person name="Ohm R.A."/>
            <person name="Pangilinan J."/>
            <person name="Pereira M.F."/>
            <person name="Perotto S."/>
            <person name="Peter M."/>
            <person name="Pfister S."/>
            <person name="Riley R."/>
            <person name="Sitrit Y."/>
            <person name="Stielow J.B."/>
            <person name="Szollosi G."/>
            <person name="Zifcakova L."/>
            <person name="Stursova M."/>
            <person name="Spatafora J.W."/>
            <person name="Tedersoo L."/>
            <person name="Vaario L.M."/>
            <person name="Yamada A."/>
            <person name="Yan M."/>
            <person name="Wang P."/>
            <person name="Xu J."/>
            <person name="Bruns T."/>
            <person name="Baldrian P."/>
            <person name="Vilgalys R."/>
            <person name="Dunand C."/>
            <person name="Henrissat B."/>
            <person name="Grigoriev I.V."/>
            <person name="Hibbett D."/>
            <person name="Nagy L.G."/>
            <person name="Martin F.M."/>
        </authorList>
    </citation>
    <scope>NUCLEOTIDE SEQUENCE</scope>
    <source>
        <strain evidence="1">P2</strain>
    </source>
</reference>